<evidence type="ECO:0000259" key="1">
    <source>
        <dbReference type="PROSITE" id="PS51444"/>
    </source>
</evidence>
<dbReference type="RefSeq" id="XP_005826698.1">
    <property type="nucleotide sequence ID" value="XM_005826641.1"/>
</dbReference>
<dbReference type="PROSITE" id="PS51444">
    <property type="entry name" value="FH2"/>
    <property type="match status" value="1"/>
</dbReference>
<accession>L1ITZ8</accession>
<dbReference type="InterPro" id="IPR015425">
    <property type="entry name" value="FH2_Formin"/>
</dbReference>
<proteinExistence type="predicted"/>
<dbReference type="GeneID" id="17296489"/>
<dbReference type="OrthoDB" id="1668162at2759"/>
<dbReference type="HOGENOM" id="CLU_028505_0_0_1"/>
<dbReference type="AlphaFoldDB" id="L1ITZ8"/>
<reference evidence="2 4" key="1">
    <citation type="journal article" date="2012" name="Nature">
        <title>Algal genomes reveal evolutionary mosaicism and the fate of nucleomorphs.</title>
        <authorList>
            <consortium name="DOE Joint Genome Institute"/>
            <person name="Curtis B.A."/>
            <person name="Tanifuji G."/>
            <person name="Burki F."/>
            <person name="Gruber A."/>
            <person name="Irimia M."/>
            <person name="Maruyama S."/>
            <person name="Arias M.C."/>
            <person name="Ball S.G."/>
            <person name="Gile G.H."/>
            <person name="Hirakawa Y."/>
            <person name="Hopkins J.F."/>
            <person name="Kuo A."/>
            <person name="Rensing S.A."/>
            <person name="Schmutz J."/>
            <person name="Symeonidi A."/>
            <person name="Elias M."/>
            <person name="Eveleigh R.J."/>
            <person name="Herman E.K."/>
            <person name="Klute M.J."/>
            <person name="Nakayama T."/>
            <person name="Obornik M."/>
            <person name="Reyes-Prieto A."/>
            <person name="Armbrust E.V."/>
            <person name="Aves S.J."/>
            <person name="Beiko R.G."/>
            <person name="Coutinho P."/>
            <person name="Dacks J.B."/>
            <person name="Durnford D.G."/>
            <person name="Fast N.M."/>
            <person name="Green B.R."/>
            <person name="Grisdale C.J."/>
            <person name="Hempel F."/>
            <person name="Henrissat B."/>
            <person name="Hoppner M.P."/>
            <person name="Ishida K."/>
            <person name="Kim E."/>
            <person name="Koreny L."/>
            <person name="Kroth P.G."/>
            <person name="Liu Y."/>
            <person name="Malik S.B."/>
            <person name="Maier U.G."/>
            <person name="McRose D."/>
            <person name="Mock T."/>
            <person name="Neilson J.A."/>
            <person name="Onodera N.T."/>
            <person name="Poole A.M."/>
            <person name="Pritham E.J."/>
            <person name="Richards T.A."/>
            <person name="Rocap G."/>
            <person name="Roy S.W."/>
            <person name="Sarai C."/>
            <person name="Schaack S."/>
            <person name="Shirato S."/>
            <person name="Slamovits C.H."/>
            <person name="Spencer D.F."/>
            <person name="Suzuki S."/>
            <person name="Worden A.Z."/>
            <person name="Zauner S."/>
            <person name="Barry K."/>
            <person name="Bell C."/>
            <person name="Bharti A.K."/>
            <person name="Crow J.A."/>
            <person name="Grimwood J."/>
            <person name="Kramer R."/>
            <person name="Lindquist E."/>
            <person name="Lucas S."/>
            <person name="Salamov A."/>
            <person name="McFadden G.I."/>
            <person name="Lane C.E."/>
            <person name="Keeling P.J."/>
            <person name="Gray M.W."/>
            <person name="Grigoriev I.V."/>
            <person name="Archibald J.M."/>
        </authorList>
    </citation>
    <scope>NUCLEOTIDE SEQUENCE</scope>
    <source>
        <strain evidence="2 4">CCMP2712</strain>
    </source>
</reference>
<dbReference type="PANTHER" id="PTHR45725">
    <property type="entry name" value="FORMIN HOMOLOGY 2 FAMILY MEMBER"/>
    <property type="match status" value="1"/>
</dbReference>
<evidence type="ECO:0000313" key="2">
    <source>
        <dbReference type="EMBL" id="EKX39718.1"/>
    </source>
</evidence>
<name>L1ITZ8_GUITC</name>
<organism evidence="2">
    <name type="scientific">Guillardia theta (strain CCMP2712)</name>
    <name type="common">Cryptophyte</name>
    <dbReference type="NCBI Taxonomy" id="905079"/>
    <lineage>
        <taxon>Eukaryota</taxon>
        <taxon>Cryptophyceae</taxon>
        <taxon>Pyrenomonadales</taxon>
        <taxon>Geminigeraceae</taxon>
        <taxon>Guillardia</taxon>
    </lineage>
</organism>
<dbReference type="EMBL" id="JH993037">
    <property type="protein sequence ID" value="EKX39718.1"/>
    <property type="molecule type" value="Genomic_DNA"/>
</dbReference>
<keyword evidence="4" id="KW-1185">Reference proteome</keyword>
<dbReference type="STRING" id="905079.L1ITZ8"/>
<dbReference type="InterPro" id="IPR051425">
    <property type="entry name" value="Formin_Homology"/>
</dbReference>
<dbReference type="PANTHER" id="PTHR45725:SF1">
    <property type="entry name" value="DISHEVELLED ASSOCIATED ACTIVATOR OF MORPHOGENESIS, ISOFORM D"/>
    <property type="match status" value="1"/>
</dbReference>
<reference evidence="4" key="2">
    <citation type="submission" date="2012-11" db="EMBL/GenBank/DDBJ databases">
        <authorList>
            <person name="Kuo A."/>
            <person name="Curtis B.A."/>
            <person name="Tanifuji G."/>
            <person name="Burki F."/>
            <person name="Gruber A."/>
            <person name="Irimia M."/>
            <person name="Maruyama S."/>
            <person name="Arias M.C."/>
            <person name="Ball S.G."/>
            <person name="Gile G.H."/>
            <person name="Hirakawa Y."/>
            <person name="Hopkins J.F."/>
            <person name="Rensing S.A."/>
            <person name="Schmutz J."/>
            <person name="Symeonidi A."/>
            <person name="Elias M."/>
            <person name="Eveleigh R.J."/>
            <person name="Herman E.K."/>
            <person name="Klute M.J."/>
            <person name="Nakayama T."/>
            <person name="Obornik M."/>
            <person name="Reyes-Prieto A."/>
            <person name="Armbrust E.V."/>
            <person name="Aves S.J."/>
            <person name="Beiko R.G."/>
            <person name="Coutinho P."/>
            <person name="Dacks J.B."/>
            <person name="Durnford D.G."/>
            <person name="Fast N.M."/>
            <person name="Green B.R."/>
            <person name="Grisdale C."/>
            <person name="Hempe F."/>
            <person name="Henrissat B."/>
            <person name="Hoppner M.P."/>
            <person name="Ishida K.-I."/>
            <person name="Kim E."/>
            <person name="Koreny L."/>
            <person name="Kroth P.G."/>
            <person name="Liu Y."/>
            <person name="Malik S.-B."/>
            <person name="Maier U.G."/>
            <person name="McRose D."/>
            <person name="Mock T."/>
            <person name="Neilson J.A."/>
            <person name="Onodera N.T."/>
            <person name="Poole A.M."/>
            <person name="Pritham E.J."/>
            <person name="Richards T.A."/>
            <person name="Rocap G."/>
            <person name="Roy S.W."/>
            <person name="Sarai C."/>
            <person name="Schaack S."/>
            <person name="Shirato S."/>
            <person name="Slamovits C.H."/>
            <person name="Spencer D.F."/>
            <person name="Suzuki S."/>
            <person name="Worden A.Z."/>
            <person name="Zauner S."/>
            <person name="Barry K."/>
            <person name="Bell C."/>
            <person name="Bharti A.K."/>
            <person name="Crow J.A."/>
            <person name="Grimwood J."/>
            <person name="Kramer R."/>
            <person name="Lindquist E."/>
            <person name="Lucas S."/>
            <person name="Salamov A."/>
            <person name="McFadden G.I."/>
            <person name="Lane C.E."/>
            <person name="Keeling P.J."/>
            <person name="Gray M.W."/>
            <person name="Grigoriev I.V."/>
            <person name="Archibald J.M."/>
        </authorList>
    </citation>
    <scope>NUCLEOTIDE SEQUENCE</scope>
    <source>
        <strain evidence="4">CCMP2712</strain>
    </source>
</reference>
<dbReference type="SMART" id="SM00498">
    <property type="entry name" value="FH2"/>
    <property type="match status" value="1"/>
</dbReference>
<dbReference type="OMA" id="FRPHNEE"/>
<protein>
    <recommendedName>
        <fullName evidence="1">FH2 domain-containing protein</fullName>
    </recommendedName>
</protein>
<dbReference type="Pfam" id="PF02181">
    <property type="entry name" value="FH2"/>
    <property type="match status" value="1"/>
</dbReference>
<dbReference type="eggNOG" id="KOG1922">
    <property type="taxonomic scope" value="Eukaryota"/>
</dbReference>
<dbReference type="InterPro" id="IPR042201">
    <property type="entry name" value="FH2_Formin_sf"/>
</dbReference>
<dbReference type="EnsemblProtists" id="EKX39718">
    <property type="protein sequence ID" value="EKX39718"/>
    <property type="gene ID" value="GUITHDRAFT_89015"/>
</dbReference>
<dbReference type="Gene3D" id="1.20.58.2220">
    <property type="entry name" value="Formin, FH2 domain"/>
    <property type="match status" value="1"/>
</dbReference>
<evidence type="ECO:0000313" key="4">
    <source>
        <dbReference type="Proteomes" id="UP000011087"/>
    </source>
</evidence>
<dbReference type="Proteomes" id="UP000011087">
    <property type="component" value="Unassembled WGS sequence"/>
</dbReference>
<dbReference type="PaxDb" id="55529-EKX39718"/>
<gene>
    <name evidence="2" type="ORF">GUITHDRAFT_89015</name>
</gene>
<evidence type="ECO:0000313" key="3">
    <source>
        <dbReference type="EnsemblProtists" id="EKX39718"/>
    </source>
</evidence>
<reference evidence="3" key="3">
    <citation type="submission" date="2016-03" db="UniProtKB">
        <authorList>
            <consortium name="EnsemblProtists"/>
        </authorList>
    </citation>
    <scope>IDENTIFICATION</scope>
</reference>
<feature type="domain" description="FH2" evidence="1">
    <location>
        <begin position="1"/>
        <end position="341"/>
    </location>
</feature>
<sequence>MKASSSKDKKKAIQLLDLKRANNIAITLSRFKSSNAEIKNAILTLDEGLLSLEQLQMLLTLLPTPDEIRMLKSYKGEVEKLGPSEQFLHTMAKIPKVEARVQGFIFKQEFNARKSELKDKVTLVASAAKRVIESVKFKGILEITLALGNFMNSGHQLGNAQGFSIESVLMLSGIRSGSNKKITLMHYLAALTASKEPSLLDFSHDLRDCRDAANIPREALSLELNQLQQCCDELRDTLSDLTQPKQDKKEHDSSTSTFLQIMTHFHKTASGELGEVTEKMELLDKRFKALAKYFGEDPKSFKPNDFFKNVAVFCDEFEKSLEEIRQYQKEGSVGLEGLPMI</sequence>
<dbReference type="KEGG" id="gtt:GUITHDRAFT_89015"/>
<dbReference type="SUPFAM" id="SSF101447">
    <property type="entry name" value="Formin homology 2 domain (FH2 domain)"/>
    <property type="match status" value="1"/>
</dbReference>